<keyword evidence="1" id="KW-0687">Ribonucleoprotein</keyword>
<name>B3EMR4_CHLPB</name>
<proteinExistence type="predicted"/>
<dbReference type="HOGENOM" id="CLU_071472_5_2_10"/>
<dbReference type="NCBIfam" id="TIGR00741">
    <property type="entry name" value="yfiA"/>
    <property type="match status" value="1"/>
</dbReference>
<evidence type="ECO:0000313" key="1">
    <source>
        <dbReference type="EMBL" id="ACE03542.1"/>
    </source>
</evidence>
<dbReference type="EMBL" id="CP001101">
    <property type="protein sequence ID" value="ACE03542.1"/>
    <property type="molecule type" value="Genomic_DNA"/>
</dbReference>
<organism evidence="1">
    <name type="scientific">Chlorobium phaeobacteroides (strain BS1)</name>
    <dbReference type="NCBI Taxonomy" id="331678"/>
    <lineage>
        <taxon>Bacteria</taxon>
        <taxon>Pseudomonadati</taxon>
        <taxon>Chlorobiota</taxon>
        <taxon>Chlorobiia</taxon>
        <taxon>Chlorobiales</taxon>
        <taxon>Chlorobiaceae</taxon>
        <taxon>Chlorobium/Pelodictyon group</taxon>
        <taxon>Chlorobium</taxon>
    </lineage>
</organism>
<protein>
    <submittedName>
        <fullName evidence="1">Sigma 54 modulation protein/ribosomal protein S30EA</fullName>
    </submittedName>
</protein>
<dbReference type="InterPro" id="IPR036567">
    <property type="entry name" value="RHF-like"/>
</dbReference>
<dbReference type="Gene3D" id="3.30.160.100">
    <property type="entry name" value="Ribosome hibernation promotion factor-like"/>
    <property type="match status" value="1"/>
</dbReference>
<dbReference type="CDD" id="cd00552">
    <property type="entry name" value="RaiA"/>
    <property type="match status" value="1"/>
</dbReference>
<dbReference type="STRING" id="331678.Cphamn1_0583"/>
<keyword evidence="1" id="KW-0689">Ribosomal protein</keyword>
<dbReference type="OrthoDB" id="9808702at2"/>
<reference evidence="1" key="1">
    <citation type="submission" date="2008-06" db="EMBL/GenBank/DDBJ databases">
        <title>Complete sequence of Chlorobium phaeobacteroides BS1.</title>
        <authorList>
            <consortium name="US DOE Joint Genome Institute"/>
            <person name="Lucas S."/>
            <person name="Copeland A."/>
            <person name="Lapidus A."/>
            <person name="Glavina del Rio T."/>
            <person name="Dalin E."/>
            <person name="Tice H."/>
            <person name="Bruce D."/>
            <person name="Goodwin L."/>
            <person name="Pitluck S."/>
            <person name="Schmutz J."/>
            <person name="Larimer F."/>
            <person name="Land M."/>
            <person name="Hauser L."/>
            <person name="Kyrpides N."/>
            <person name="Ovchinnikova G."/>
            <person name="Li T."/>
            <person name="Liu Z."/>
            <person name="Zhao F."/>
            <person name="Overmann J."/>
            <person name="Bryant D.A."/>
            <person name="Richardson P."/>
        </authorList>
    </citation>
    <scope>NUCLEOTIDE SEQUENCE [LARGE SCALE GENOMIC DNA]</scope>
    <source>
        <strain evidence="1">BS1</strain>
    </source>
</reference>
<dbReference type="AlphaFoldDB" id="B3EMR4"/>
<dbReference type="Pfam" id="PF02482">
    <property type="entry name" value="Ribosomal_S30AE"/>
    <property type="match status" value="1"/>
</dbReference>
<dbReference type="SUPFAM" id="SSF69754">
    <property type="entry name" value="Ribosome binding protein Y (YfiA homologue)"/>
    <property type="match status" value="1"/>
</dbReference>
<accession>B3EMR4</accession>
<dbReference type="InterPro" id="IPR003489">
    <property type="entry name" value="RHF/RaiA"/>
</dbReference>
<dbReference type="KEGG" id="cpb:Cphamn1_0583"/>
<sequence length="109" mass="12386">MTKAEVSEAVNVQVTIRHTNNHRDIEQYARDAVQALGKIFSGIVNTHVILDHQKNDYEKNKIAELTVHIPQNTLVAKEGASTYEQAIDSCVDAMGRQLRKHKEKLLDHR</sequence>
<dbReference type="GO" id="GO:0005840">
    <property type="term" value="C:ribosome"/>
    <property type="evidence" value="ECO:0007669"/>
    <property type="project" value="UniProtKB-KW"/>
</dbReference>
<dbReference type="eggNOG" id="COG1544">
    <property type="taxonomic scope" value="Bacteria"/>
</dbReference>
<gene>
    <name evidence="1" type="ordered locus">Cphamn1_0583</name>
</gene>